<proteinExistence type="predicted"/>
<feature type="non-terminal residue" evidence="1">
    <location>
        <position position="1"/>
    </location>
</feature>
<protein>
    <submittedName>
        <fullName evidence="1">Uncharacterized protein</fullName>
    </submittedName>
</protein>
<evidence type="ECO:0000313" key="2">
    <source>
        <dbReference type="Proteomes" id="UP001057452"/>
    </source>
</evidence>
<comment type="caution">
    <text evidence="1">The sequence shown here is derived from an EMBL/GenBank/DDBJ whole genome shotgun (WGS) entry which is preliminary data.</text>
</comment>
<organism evidence="1 2">
    <name type="scientific">Chaenocephalus aceratus</name>
    <name type="common">Blackfin icefish</name>
    <name type="synonym">Chaenichthys aceratus</name>
    <dbReference type="NCBI Taxonomy" id="36190"/>
    <lineage>
        <taxon>Eukaryota</taxon>
        <taxon>Metazoa</taxon>
        <taxon>Chordata</taxon>
        <taxon>Craniata</taxon>
        <taxon>Vertebrata</taxon>
        <taxon>Euteleostomi</taxon>
        <taxon>Actinopterygii</taxon>
        <taxon>Neopterygii</taxon>
        <taxon>Teleostei</taxon>
        <taxon>Neoteleostei</taxon>
        <taxon>Acanthomorphata</taxon>
        <taxon>Eupercaria</taxon>
        <taxon>Perciformes</taxon>
        <taxon>Notothenioidei</taxon>
        <taxon>Channichthyidae</taxon>
        <taxon>Chaenocephalus</taxon>
    </lineage>
</organism>
<gene>
    <name evidence="1" type="ORF">KUCAC02_010014</name>
</gene>
<sequence>ELDYYLRSHNDPGKQGTECGSIPAALDVNTSFGKASGYKINMTKSILFPINETAAKLSFSELPFKVAIDSLTYLGVCVTQDFKTLFKKNQQPALDKVNEDLKRWASLPISLAGR</sequence>
<accession>A0ACB9VYY9</accession>
<keyword evidence="2" id="KW-1185">Reference proteome</keyword>
<feature type="non-terminal residue" evidence="1">
    <location>
        <position position="114"/>
    </location>
</feature>
<reference evidence="1" key="1">
    <citation type="submission" date="2022-05" db="EMBL/GenBank/DDBJ databases">
        <title>Chromosome-level genome of Chaenocephalus aceratus.</title>
        <authorList>
            <person name="Park H."/>
        </authorList>
    </citation>
    <scope>NUCLEOTIDE SEQUENCE</scope>
    <source>
        <strain evidence="1">KU_202001</strain>
    </source>
</reference>
<name>A0ACB9VYY9_CHAAC</name>
<evidence type="ECO:0000313" key="1">
    <source>
        <dbReference type="EMBL" id="KAI4805397.1"/>
    </source>
</evidence>
<dbReference type="Proteomes" id="UP001057452">
    <property type="component" value="Chromosome 21"/>
</dbReference>
<dbReference type="EMBL" id="CM043805">
    <property type="protein sequence ID" value="KAI4805397.1"/>
    <property type="molecule type" value="Genomic_DNA"/>
</dbReference>